<sequence length="147" mass="16209">MGMSRESSRRGERGDDRRGDRAPLGVDGGSFGCKEVGASHGRSGATQSAITAVEECFQPWEAVEAAWQEEQREAAKVLLDLQQARTEGALGKTSDELTAVAQQFGVESASQLWRKLYDRATGVWSYWNDRLNGHVNRVSLCFRVTCL</sequence>
<evidence type="ECO:0000313" key="2">
    <source>
        <dbReference type="EMBL" id="VDN35655.1"/>
    </source>
</evidence>
<protein>
    <submittedName>
        <fullName evidence="4">DUF4780 domain-containing protein</fullName>
    </submittedName>
</protein>
<accession>A0A183EH19</accession>
<reference evidence="4" key="1">
    <citation type="submission" date="2016-06" db="UniProtKB">
        <authorList>
            <consortium name="WormBaseParasite"/>
        </authorList>
    </citation>
    <scope>IDENTIFICATION</scope>
</reference>
<name>A0A183EH19_9BILA</name>
<evidence type="ECO:0000313" key="4">
    <source>
        <dbReference type="WBParaSite" id="GPUH_0002028501-mRNA-1"/>
    </source>
</evidence>
<keyword evidence="3" id="KW-1185">Reference proteome</keyword>
<gene>
    <name evidence="2" type="ORF">GPUH_LOCUS20260</name>
</gene>
<dbReference type="WBParaSite" id="GPUH_0002028501-mRNA-1">
    <property type="protein sequence ID" value="GPUH_0002028501-mRNA-1"/>
    <property type="gene ID" value="GPUH_0002028501"/>
</dbReference>
<reference evidence="2 3" key="2">
    <citation type="submission" date="2018-11" db="EMBL/GenBank/DDBJ databases">
        <authorList>
            <consortium name="Pathogen Informatics"/>
        </authorList>
    </citation>
    <scope>NUCLEOTIDE SEQUENCE [LARGE SCALE GENOMIC DNA]</scope>
</reference>
<feature type="compositionally biased region" description="Basic and acidic residues" evidence="1">
    <location>
        <begin position="1"/>
        <end position="21"/>
    </location>
</feature>
<organism evidence="4">
    <name type="scientific">Gongylonema pulchrum</name>
    <dbReference type="NCBI Taxonomy" id="637853"/>
    <lineage>
        <taxon>Eukaryota</taxon>
        <taxon>Metazoa</taxon>
        <taxon>Ecdysozoa</taxon>
        <taxon>Nematoda</taxon>
        <taxon>Chromadorea</taxon>
        <taxon>Rhabditida</taxon>
        <taxon>Spirurina</taxon>
        <taxon>Spiruromorpha</taxon>
        <taxon>Spiruroidea</taxon>
        <taxon>Gongylonematidae</taxon>
        <taxon>Gongylonema</taxon>
    </lineage>
</organism>
<feature type="region of interest" description="Disordered" evidence="1">
    <location>
        <begin position="1"/>
        <end position="30"/>
    </location>
</feature>
<dbReference type="Proteomes" id="UP000271098">
    <property type="component" value="Unassembled WGS sequence"/>
</dbReference>
<proteinExistence type="predicted"/>
<evidence type="ECO:0000256" key="1">
    <source>
        <dbReference type="SAM" id="MobiDB-lite"/>
    </source>
</evidence>
<dbReference type="EMBL" id="UYRT01090075">
    <property type="protein sequence ID" value="VDN35655.1"/>
    <property type="molecule type" value="Genomic_DNA"/>
</dbReference>
<dbReference type="AlphaFoldDB" id="A0A183EH19"/>
<evidence type="ECO:0000313" key="3">
    <source>
        <dbReference type="Proteomes" id="UP000271098"/>
    </source>
</evidence>